<protein>
    <submittedName>
        <fullName evidence="2">Jg25292 protein</fullName>
    </submittedName>
</protein>
<organism evidence="2 3">
    <name type="scientific">Pararge aegeria aegeria</name>
    <dbReference type="NCBI Taxonomy" id="348720"/>
    <lineage>
        <taxon>Eukaryota</taxon>
        <taxon>Metazoa</taxon>
        <taxon>Ecdysozoa</taxon>
        <taxon>Arthropoda</taxon>
        <taxon>Hexapoda</taxon>
        <taxon>Insecta</taxon>
        <taxon>Pterygota</taxon>
        <taxon>Neoptera</taxon>
        <taxon>Endopterygota</taxon>
        <taxon>Lepidoptera</taxon>
        <taxon>Glossata</taxon>
        <taxon>Ditrysia</taxon>
        <taxon>Papilionoidea</taxon>
        <taxon>Nymphalidae</taxon>
        <taxon>Satyrinae</taxon>
        <taxon>Satyrini</taxon>
        <taxon>Parargina</taxon>
        <taxon>Pararge</taxon>
    </lineage>
</organism>
<keyword evidence="3" id="KW-1185">Reference proteome</keyword>
<reference evidence="2" key="1">
    <citation type="submission" date="2022-03" db="EMBL/GenBank/DDBJ databases">
        <authorList>
            <person name="Lindestad O."/>
        </authorList>
    </citation>
    <scope>NUCLEOTIDE SEQUENCE</scope>
</reference>
<accession>A0A8S4RYU3</accession>
<evidence type="ECO:0000313" key="2">
    <source>
        <dbReference type="EMBL" id="CAH2244340.1"/>
    </source>
</evidence>
<proteinExistence type="predicted"/>
<sequence length="102" mass="11055">SSVEGRGLSSGGSDILIPAQQFGNLSFLYFVWWNSSKLKSQSHRFSLDVGKVLERRRTGNAALVGPQRGGHTTSNESLGAAGNKRPRIMDFGAHYNRSVSSC</sequence>
<dbReference type="Proteomes" id="UP000838756">
    <property type="component" value="Unassembled WGS sequence"/>
</dbReference>
<name>A0A8S4RYU3_9NEOP</name>
<evidence type="ECO:0000256" key="1">
    <source>
        <dbReference type="SAM" id="MobiDB-lite"/>
    </source>
</evidence>
<evidence type="ECO:0000313" key="3">
    <source>
        <dbReference type="Proteomes" id="UP000838756"/>
    </source>
</evidence>
<dbReference type="AlphaFoldDB" id="A0A8S4RYU3"/>
<feature type="region of interest" description="Disordered" evidence="1">
    <location>
        <begin position="60"/>
        <end position="84"/>
    </location>
</feature>
<feature type="non-terminal residue" evidence="2">
    <location>
        <position position="1"/>
    </location>
</feature>
<gene>
    <name evidence="2" type="primary">jg25292</name>
    <name evidence="2" type="ORF">PAEG_LOCUS20294</name>
</gene>
<comment type="caution">
    <text evidence="2">The sequence shown here is derived from an EMBL/GenBank/DDBJ whole genome shotgun (WGS) entry which is preliminary data.</text>
</comment>
<dbReference type="EMBL" id="CAKXAJ010025823">
    <property type="protein sequence ID" value="CAH2244340.1"/>
    <property type="molecule type" value="Genomic_DNA"/>
</dbReference>